<dbReference type="AlphaFoldDB" id="A0A517WFU8"/>
<keyword evidence="1" id="KW-0732">Signal</keyword>
<feature type="chain" id="PRO_5021860157" description="MucB/RseB N-terminal domain-containing protein" evidence="1">
    <location>
        <begin position="24"/>
        <end position="363"/>
    </location>
</feature>
<reference evidence="2 3" key="1">
    <citation type="submission" date="2019-02" db="EMBL/GenBank/DDBJ databases">
        <title>Deep-cultivation of Planctomycetes and their phenomic and genomic characterization uncovers novel biology.</title>
        <authorList>
            <person name="Wiegand S."/>
            <person name="Jogler M."/>
            <person name="Boedeker C."/>
            <person name="Pinto D."/>
            <person name="Vollmers J."/>
            <person name="Rivas-Marin E."/>
            <person name="Kohn T."/>
            <person name="Peeters S.H."/>
            <person name="Heuer A."/>
            <person name="Rast P."/>
            <person name="Oberbeckmann S."/>
            <person name="Bunk B."/>
            <person name="Jeske O."/>
            <person name="Meyerdierks A."/>
            <person name="Storesund J.E."/>
            <person name="Kallscheuer N."/>
            <person name="Luecker S."/>
            <person name="Lage O.M."/>
            <person name="Pohl T."/>
            <person name="Merkel B.J."/>
            <person name="Hornburger P."/>
            <person name="Mueller R.-W."/>
            <person name="Bruemmer F."/>
            <person name="Labrenz M."/>
            <person name="Spormann A.M."/>
            <person name="Op den Camp H."/>
            <person name="Overmann J."/>
            <person name="Amann R."/>
            <person name="Jetten M.S.M."/>
            <person name="Mascher T."/>
            <person name="Medema M.H."/>
            <person name="Devos D.P."/>
            <person name="Kaster A.-K."/>
            <person name="Ovreas L."/>
            <person name="Rohde M."/>
            <person name="Galperin M.Y."/>
            <person name="Jogler C."/>
        </authorList>
    </citation>
    <scope>NUCLEOTIDE SEQUENCE [LARGE SCALE GENOMIC DNA]</scope>
    <source>
        <strain evidence="2 3">V6</strain>
    </source>
</reference>
<gene>
    <name evidence="2" type="ORF">V6x_38620</name>
</gene>
<proteinExistence type="predicted"/>
<evidence type="ECO:0000313" key="3">
    <source>
        <dbReference type="Proteomes" id="UP000320722"/>
    </source>
</evidence>
<name>A0A517WFU8_9PLAN</name>
<evidence type="ECO:0008006" key="4">
    <source>
        <dbReference type="Google" id="ProtNLM"/>
    </source>
</evidence>
<sequence precursor="true">MRVTRQIVCFLCLTLLTSVSRSAPPEMEAKLQELIQEIQKNEGLYPSLKLELTRSHTDEQPWLSIPGRERIERVAKISLVTQGKQFREQIQEEGEYAVISGGLGGPIAPGAKKSKPNRVKTGTEIWTEVSNGQVCRILNESLFPSEKEPRTLNGQITDRIPPLPNLARPHRLLQPFSQQVPLSISLQGPKAVRSFKGLEEPPPGSTHTTRTQVLDSVEFQGHPCTRVRMELVNTQNETYARYEYWLAEDRNLIPIRLLRFDARDFTAVPTSSFLPTSESFVTDWLEVQPGVWYPQKASVKRFDWSLLRSKDQQVLAWRMDYDVHSVELNPVVKASEFTQLDFPPGTSVSVWEDGKQVRTYEQE</sequence>
<protein>
    <recommendedName>
        <fullName evidence="4">MucB/RseB N-terminal domain-containing protein</fullName>
    </recommendedName>
</protein>
<accession>A0A517WFU8</accession>
<evidence type="ECO:0000256" key="1">
    <source>
        <dbReference type="SAM" id="SignalP"/>
    </source>
</evidence>
<evidence type="ECO:0000313" key="2">
    <source>
        <dbReference type="EMBL" id="QDU04135.1"/>
    </source>
</evidence>
<dbReference type="Proteomes" id="UP000320722">
    <property type="component" value="Chromosome"/>
</dbReference>
<organism evidence="2 3">
    <name type="scientific">Gimesia chilikensis</name>
    <dbReference type="NCBI Taxonomy" id="2605989"/>
    <lineage>
        <taxon>Bacteria</taxon>
        <taxon>Pseudomonadati</taxon>
        <taxon>Planctomycetota</taxon>
        <taxon>Planctomycetia</taxon>
        <taxon>Planctomycetales</taxon>
        <taxon>Planctomycetaceae</taxon>
        <taxon>Gimesia</taxon>
    </lineage>
</organism>
<dbReference type="RefSeq" id="WP_145041933.1">
    <property type="nucleotide sequence ID" value="NZ_CP036347.1"/>
</dbReference>
<dbReference type="EMBL" id="CP036347">
    <property type="protein sequence ID" value="QDU04135.1"/>
    <property type="molecule type" value="Genomic_DNA"/>
</dbReference>
<feature type="signal peptide" evidence="1">
    <location>
        <begin position="1"/>
        <end position="23"/>
    </location>
</feature>